<keyword evidence="2" id="KW-1185">Reference proteome</keyword>
<dbReference type="KEGG" id="lenr:94172576"/>
<organism evidence="1 2">
    <name type="scientific">Leishmania enriettii</name>
    <dbReference type="NCBI Taxonomy" id="5663"/>
    <lineage>
        <taxon>Eukaryota</taxon>
        <taxon>Discoba</taxon>
        <taxon>Euglenozoa</taxon>
        <taxon>Kinetoplastea</taxon>
        <taxon>Metakinetoplastina</taxon>
        <taxon>Trypanosomatida</taxon>
        <taxon>Trypanosomatidae</taxon>
        <taxon>Leishmaniinae</taxon>
        <taxon>Leishmania</taxon>
    </lineage>
</organism>
<gene>
    <name evidence="1" type="ORF">CUR178_05374</name>
</gene>
<dbReference type="AlphaFoldDB" id="A0A836HIZ4"/>
<name>A0A836HIZ4_LEIEN</name>
<dbReference type="EMBL" id="JAFHKP010000023">
    <property type="protein sequence ID" value="KAG5478796.1"/>
    <property type="molecule type" value="Genomic_DNA"/>
</dbReference>
<dbReference type="GeneID" id="94172576"/>
<evidence type="ECO:0000313" key="1">
    <source>
        <dbReference type="EMBL" id="KAG5478796.1"/>
    </source>
</evidence>
<comment type="caution">
    <text evidence="1">The sequence shown here is derived from an EMBL/GenBank/DDBJ whole genome shotgun (WGS) entry which is preliminary data.</text>
</comment>
<sequence length="94" mass="10346">MMMRVFCNADSADEEQYDYYDYWHLTLCATACAVCVCVCVCVSAPPICCAAGGLIKKGQKVVRGERVPRTRDSPARDGAACAMRFECAGQYRFA</sequence>
<dbReference type="Proteomes" id="UP000674179">
    <property type="component" value="Chromosome 23"/>
</dbReference>
<reference evidence="1 2" key="1">
    <citation type="submission" date="2021-02" db="EMBL/GenBank/DDBJ databases">
        <title>Leishmania (Mundinia) enrietti genome sequencing and assembly.</title>
        <authorList>
            <person name="Almutairi H."/>
            <person name="Gatherer D."/>
        </authorList>
    </citation>
    <scope>NUCLEOTIDE SEQUENCE [LARGE SCALE GENOMIC DNA]</scope>
    <source>
        <strain evidence="1">CUR178</strain>
    </source>
</reference>
<proteinExistence type="predicted"/>
<protein>
    <submittedName>
        <fullName evidence="1">Uncharacterized protein</fullName>
    </submittedName>
</protein>
<accession>A0A836HIZ4</accession>
<dbReference type="RefSeq" id="XP_067692854.1">
    <property type="nucleotide sequence ID" value="XM_067837066.1"/>
</dbReference>
<evidence type="ECO:0000313" key="2">
    <source>
        <dbReference type="Proteomes" id="UP000674179"/>
    </source>
</evidence>